<comment type="similarity">
    <text evidence="2">Belongs to the TMEM198 family.</text>
</comment>
<feature type="domain" description="TM7S3/TM198-like" evidence="9">
    <location>
        <begin position="56"/>
        <end position="252"/>
    </location>
</feature>
<accession>A0A225V255</accession>
<dbReference type="PANTHER" id="PTHR31247">
    <property type="entry name" value="TRANSMEMBRANE PROTEIN 198 FAMILY MEMBER"/>
    <property type="match status" value="1"/>
</dbReference>
<keyword evidence="3 7" id="KW-0812">Transmembrane</keyword>
<feature type="transmembrane region" description="Helical" evidence="7">
    <location>
        <begin position="225"/>
        <end position="250"/>
    </location>
</feature>
<evidence type="ECO:0000259" key="9">
    <source>
        <dbReference type="Pfam" id="PF13886"/>
    </source>
</evidence>
<feature type="transmembrane region" description="Helical" evidence="7">
    <location>
        <begin position="48"/>
        <end position="67"/>
    </location>
</feature>
<feature type="transmembrane region" description="Helical" evidence="7">
    <location>
        <begin position="129"/>
        <end position="153"/>
    </location>
</feature>
<keyword evidence="5 7" id="KW-0472">Membrane</keyword>
<evidence type="ECO:0000313" key="10">
    <source>
        <dbReference type="EMBL" id="OWY99057.1"/>
    </source>
</evidence>
<evidence type="ECO:0000313" key="11">
    <source>
        <dbReference type="Proteomes" id="UP000198211"/>
    </source>
</evidence>
<evidence type="ECO:0000256" key="5">
    <source>
        <dbReference type="ARBA" id="ARBA00023136"/>
    </source>
</evidence>
<organism evidence="10 11">
    <name type="scientific">Phytophthora megakarya</name>
    <dbReference type="NCBI Taxonomy" id="4795"/>
    <lineage>
        <taxon>Eukaryota</taxon>
        <taxon>Sar</taxon>
        <taxon>Stramenopiles</taxon>
        <taxon>Oomycota</taxon>
        <taxon>Peronosporomycetes</taxon>
        <taxon>Peronosporales</taxon>
        <taxon>Peronosporaceae</taxon>
        <taxon>Phytophthora</taxon>
    </lineage>
</organism>
<evidence type="ECO:0000256" key="7">
    <source>
        <dbReference type="SAM" id="Phobius"/>
    </source>
</evidence>
<evidence type="ECO:0000256" key="6">
    <source>
        <dbReference type="ARBA" id="ARBA00049737"/>
    </source>
</evidence>
<proteinExistence type="inferred from homology"/>
<protein>
    <recommendedName>
        <fullName evidence="6">Transmembrane protein 198</fullName>
    </recommendedName>
</protein>
<comment type="subcellular location">
    <subcellularLocation>
        <location evidence="1">Membrane</location>
        <topology evidence="1">Multi-pass membrane protein</topology>
    </subcellularLocation>
</comment>
<dbReference type="InterPro" id="IPR040236">
    <property type="entry name" value="TMEM198"/>
</dbReference>
<feature type="transmembrane region" description="Helical" evidence="7">
    <location>
        <begin position="74"/>
        <end position="92"/>
    </location>
</feature>
<feature type="signal peptide" evidence="8">
    <location>
        <begin position="1"/>
        <end position="24"/>
    </location>
</feature>
<feature type="transmembrane region" description="Helical" evidence="7">
    <location>
        <begin position="159"/>
        <end position="177"/>
    </location>
</feature>
<keyword evidence="4 7" id="KW-1133">Transmembrane helix</keyword>
<comment type="caution">
    <text evidence="10">The sequence shown here is derived from an EMBL/GenBank/DDBJ whole genome shotgun (WGS) entry which is preliminary data.</text>
</comment>
<evidence type="ECO:0000256" key="2">
    <source>
        <dbReference type="ARBA" id="ARBA00006244"/>
    </source>
</evidence>
<dbReference type="GO" id="GO:0005886">
    <property type="term" value="C:plasma membrane"/>
    <property type="evidence" value="ECO:0007669"/>
    <property type="project" value="TreeGrafter"/>
</dbReference>
<feature type="transmembrane region" description="Helical" evidence="7">
    <location>
        <begin position="104"/>
        <end position="122"/>
    </location>
</feature>
<feature type="transmembrane region" description="Helical" evidence="7">
    <location>
        <begin position="184"/>
        <end position="205"/>
    </location>
</feature>
<evidence type="ECO:0000256" key="3">
    <source>
        <dbReference type="ARBA" id="ARBA00022692"/>
    </source>
</evidence>
<gene>
    <name evidence="10" type="ORF">PHMEG_00030013</name>
</gene>
<dbReference type="AlphaFoldDB" id="A0A225V255"/>
<dbReference type="STRING" id="4795.A0A225V255"/>
<dbReference type="Pfam" id="PF13886">
    <property type="entry name" value="TM7S3_TM198"/>
    <property type="match status" value="1"/>
</dbReference>
<evidence type="ECO:0000256" key="4">
    <source>
        <dbReference type="ARBA" id="ARBA00022989"/>
    </source>
</evidence>
<sequence>MTLHLQSRALFVLVSCQFIKFSTCAVNETVTASDSMESLFNSAKGVHLGGSIVAMAAIAIGIVTMMLGYRLFRVTLFTIGFAFGGTGIAMIVEKMFATEEWVVTASWVAFVVGGMFCGLLVLCLTSFGIFTVGTAAGVMLAMVLSEAFGYMIYPSNPEIVLALFCVVFGLLGGILALKLEKPVLIVATSFFGSGILVWGIGYFTGDFPTFNDLKTIATQDANGDWQYSIPGSWCAYFAGFAVLFVLSLCIQFRNTFGGGQYHKNSGHRTRSAPYIQA</sequence>
<evidence type="ECO:0000256" key="8">
    <source>
        <dbReference type="SAM" id="SignalP"/>
    </source>
</evidence>
<dbReference type="OrthoDB" id="115781at2759"/>
<dbReference type="PANTHER" id="PTHR31247:SF5">
    <property type="entry name" value="DUF4203 DOMAIN-CONTAINING PROTEIN"/>
    <property type="match status" value="1"/>
</dbReference>
<keyword evidence="11" id="KW-1185">Reference proteome</keyword>
<keyword evidence="8" id="KW-0732">Signal</keyword>
<dbReference type="Proteomes" id="UP000198211">
    <property type="component" value="Unassembled WGS sequence"/>
</dbReference>
<feature type="chain" id="PRO_5011968433" description="Transmembrane protein 198" evidence="8">
    <location>
        <begin position="25"/>
        <end position="277"/>
    </location>
</feature>
<dbReference type="InterPro" id="IPR025256">
    <property type="entry name" value="TM7S3/TM198-like_dom"/>
</dbReference>
<evidence type="ECO:0000256" key="1">
    <source>
        <dbReference type="ARBA" id="ARBA00004141"/>
    </source>
</evidence>
<reference evidence="11" key="1">
    <citation type="submission" date="2017-03" db="EMBL/GenBank/DDBJ databases">
        <title>Phytopthora megakarya and P. palmivora, two closely related causual agents of cacao black pod achieved similar genome size and gene model numbers by different mechanisms.</title>
        <authorList>
            <person name="Ali S."/>
            <person name="Shao J."/>
            <person name="Larry D.J."/>
            <person name="Kronmiller B."/>
            <person name="Shen D."/>
            <person name="Strem M.D."/>
            <person name="Melnick R.L."/>
            <person name="Guiltinan M.J."/>
            <person name="Tyler B.M."/>
            <person name="Meinhardt L.W."/>
            <person name="Bailey B.A."/>
        </authorList>
    </citation>
    <scope>NUCLEOTIDE SEQUENCE [LARGE SCALE GENOMIC DNA]</scope>
    <source>
        <strain evidence="11">zdho120</strain>
    </source>
</reference>
<name>A0A225V255_9STRA</name>
<dbReference type="EMBL" id="NBNE01008828">
    <property type="protein sequence ID" value="OWY99057.1"/>
    <property type="molecule type" value="Genomic_DNA"/>
</dbReference>